<accession>A0A077QDR3</accession>
<dbReference type="GO" id="GO:0061503">
    <property type="term" value="F:tRNA threonylcarbamoyladenosine dehydratase"/>
    <property type="evidence" value="ECO:0007669"/>
    <property type="project" value="TreeGrafter"/>
</dbReference>
<dbReference type="Pfam" id="PF00899">
    <property type="entry name" value="ThiF"/>
    <property type="match status" value="1"/>
</dbReference>
<feature type="domain" description="THIF-type NAD/FAD binding fold" evidence="1">
    <location>
        <begin position="316"/>
        <end position="474"/>
    </location>
</feature>
<dbReference type="EMBL" id="CBTB010000221">
    <property type="protein sequence ID" value="CDH34207.1"/>
    <property type="molecule type" value="Genomic_DNA"/>
</dbReference>
<dbReference type="HOGENOM" id="CLU_019556_1_0_6"/>
<dbReference type="Gene3D" id="3.40.50.720">
    <property type="entry name" value="NAD(P)-binding Rossmann-like Domain"/>
    <property type="match status" value="1"/>
</dbReference>
<dbReference type="InterPro" id="IPR000594">
    <property type="entry name" value="ThiF_NAD_FAD-bd"/>
</dbReference>
<dbReference type="Proteomes" id="UP000028480">
    <property type="component" value="Unassembled WGS sequence"/>
</dbReference>
<organism evidence="2">
    <name type="scientific">Xenorhabdus bovienii str. Intermedium</name>
    <dbReference type="NCBI Taxonomy" id="1379677"/>
    <lineage>
        <taxon>Bacteria</taxon>
        <taxon>Pseudomonadati</taxon>
        <taxon>Pseudomonadota</taxon>
        <taxon>Gammaproteobacteria</taxon>
        <taxon>Enterobacterales</taxon>
        <taxon>Morganellaceae</taxon>
        <taxon>Xenorhabdus</taxon>
    </lineage>
</organism>
<dbReference type="InterPro" id="IPR045886">
    <property type="entry name" value="ThiF/MoeB/HesA"/>
</dbReference>
<dbReference type="GO" id="GO:0061504">
    <property type="term" value="P:cyclic threonylcarbamoyladenosine biosynthetic process"/>
    <property type="evidence" value="ECO:0007669"/>
    <property type="project" value="TreeGrafter"/>
</dbReference>
<dbReference type="SUPFAM" id="SSF69572">
    <property type="entry name" value="Activating enzymes of the ubiquitin-like proteins"/>
    <property type="match status" value="1"/>
</dbReference>
<reference evidence="2" key="1">
    <citation type="submission" date="2013-07" db="EMBL/GenBank/DDBJ databases">
        <title>Sub-species coevolution in mutualistic symbiosis.</title>
        <authorList>
            <person name="Murfin K."/>
            <person name="Klassen J."/>
            <person name="Lee M."/>
            <person name="Forst S."/>
            <person name="Stock P."/>
            <person name="Goodrich-Blair H."/>
        </authorList>
    </citation>
    <scope>NUCLEOTIDE SEQUENCE [LARGE SCALE GENOMIC DNA]</scope>
    <source>
        <strain evidence="2">Intermedium</strain>
    </source>
</reference>
<dbReference type="AlphaFoldDB" id="A0A077QDR3"/>
<proteinExistence type="predicted"/>
<dbReference type="GO" id="GO:0008641">
    <property type="term" value="F:ubiquitin-like modifier activating enzyme activity"/>
    <property type="evidence" value="ECO:0007669"/>
    <property type="project" value="InterPro"/>
</dbReference>
<evidence type="ECO:0000313" key="2">
    <source>
        <dbReference type="EMBL" id="CDH34207.1"/>
    </source>
</evidence>
<dbReference type="PANTHER" id="PTHR43267:SF1">
    <property type="entry name" value="TRNA THREONYLCARBAMOYLADENOSINE DEHYDRATASE"/>
    <property type="match status" value="1"/>
</dbReference>
<gene>
    <name evidence="2" type="ORF">XBI1_2980002</name>
</gene>
<name>A0A077QDR3_XENBV</name>
<dbReference type="InterPro" id="IPR035985">
    <property type="entry name" value="Ubiquitin-activating_enz"/>
</dbReference>
<dbReference type="PANTHER" id="PTHR43267">
    <property type="entry name" value="TRNA THREONYLCARBAMOYLADENOSINE DEHYDRATASE"/>
    <property type="match status" value="1"/>
</dbReference>
<sequence>MNYSFIQEYLTNCGYCISAVAYASDEINAFKVEQRIGDYKVELLHFYVRELYQMPEFMLNKPSRFDRLAHTAIFQDVDLAIICVNVPDSVSVNYEKPELAFIESLNRHIRLLTRGLMEPEWNKQELLREFQAGWLSIIDNTENNFICLSESSELEILKVLKPRTGAQMGLATYYLGHSVNWSSENTTSLLANQLKKRSQADGLGYVIPLNDLIPAPWAKKELGEWYLSVLSSLPTDVLYKLKNQYRQQRVREIWVIFNGHTPSGRTWFGIHFSLKSSVNGKKHLPLTGAKLQDWKLKAISVSLFNKERLMPRSGAEQRLQDKKVLLVGCGSVGGDIADKLAASGLGHITLCDIDHFTLENLYRHILPINFVSHLKVNSLWVSLTHKYPWLSINAKKLTLLQLRSRDFLMKYDLIIIAIGSPTHERLFHDYLLKEKIKVPMINSWVEGYGIGGHATLDIPSKLGCLRCAYVNPKDLSRGLASNLNFLKHNQDITRNHAGCGDAFLPYTYIASTQTSLIAADLAVKYLLARVNESSKVSWKGQDGEAIENGFLVSDRYYAFTRSLEILPLYNNECDICNG</sequence>
<evidence type="ECO:0000259" key="1">
    <source>
        <dbReference type="Pfam" id="PF00899"/>
    </source>
</evidence>
<comment type="caution">
    <text evidence="2">The sequence shown here is derived from an EMBL/GenBank/DDBJ whole genome shotgun (WGS) entry which is preliminary data.</text>
</comment>
<protein>
    <submittedName>
        <fullName evidence="2">UBA/THIF-type NAD/FAD binding protein</fullName>
    </submittedName>
</protein>
<dbReference type="RefSeq" id="WP_038190390.1">
    <property type="nucleotide sequence ID" value="NZ_CAWLWA010000204.1"/>
</dbReference>